<feature type="compositionally biased region" description="Polar residues" evidence="1">
    <location>
        <begin position="97"/>
        <end position="111"/>
    </location>
</feature>
<dbReference type="EMBL" id="JALLBG020000085">
    <property type="protein sequence ID" value="KAL3766424.1"/>
    <property type="molecule type" value="Genomic_DNA"/>
</dbReference>
<dbReference type="PANTHER" id="PTHR21228">
    <property type="entry name" value="FAST LEU-RICH DOMAIN-CONTAINING"/>
    <property type="match status" value="1"/>
</dbReference>
<organism evidence="3 4">
    <name type="scientific">Discostella pseudostelligera</name>
    <dbReference type="NCBI Taxonomy" id="259834"/>
    <lineage>
        <taxon>Eukaryota</taxon>
        <taxon>Sar</taxon>
        <taxon>Stramenopiles</taxon>
        <taxon>Ochrophyta</taxon>
        <taxon>Bacillariophyta</taxon>
        <taxon>Coscinodiscophyceae</taxon>
        <taxon>Thalassiosirophycidae</taxon>
        <taxon>Stephanodiscales</taxon>
        <taxon>Stephanodiscaceae</taxon>
        <taxon>Discostella</taxon>
    </lineage>
</organism>
<proteinExistence type="predicted"/>
<dbReference type="Proteomes" id="UP001530293">
    <property type="component" value="Unassembled WGS sequence"/>
</dbReference>
<dbReference type="AlphaFoldDB" id="A0ABD3MTD8"/>
<feature type="domain" description="RAP" evidence="2">
    <location>
        <begin position="1159"/>
        <end position="1216"/>
    </location>
</feature>
<feature type="compositionally biased region" description="Polar residues" evidence="1">
    <location>
        <begin position="190"/>
        <end position="201"/>
    </location>
</feature>
<feature type="compositionally biased region" description="Polar residues" evidence="1">
    <location>
        <begin position="419"/>
        <end position="431"/>
    </location>
</feature>
<evidence type="ECO:0000256" key="1">
    <source>
        <dbReference type="SAM" id="MobiDB-lite"/>
    </source>
</evidence>
<evidence type="ECO:0000313" key="4">
    <source>
        <dbReference type="Proteomes" id="UP001530293"/>
    </source>
</evidence>
<comment type="caution">
    <text evidence="3">The sequence shown here is derived from an EMBL/GenBank/DDBJ whole genome shotgun (WGS) entry which is preliminary data.</text>
</comment>
<gene>
    <name evidence="3" type="ORF">ACHAWU_007459</name>
</gene>
<dbReference type="PANTHER" id="PTHR21228:SF40">
    <property type="entry name" value="LD45607P"/>
    <property type="match status" value="1"/>
</dbReference>
<dbReference type="SMART" id="SM00952">
    <property type="entry name" value="RAP"/>
    <property type="match status" value="1"/>
</dbReference>
<dbReference type="Pfam" id="PF08373">
    <property type="entry name" value="RAP"/>
    <property type="match status" value="1"/>
</dbReference>
<protein>
    <recommendedName>
        <fullName evidence="2">RAP domain-containing protein</fullName>
    </recommendedName>
</protein>
<accession>A0ABD3MTD8</accession>
<keyword evidence="4" id="KW-1185">Reference proteome</keyword>
<evidence type="ECO:0000259" key="2">
    <source>
        <dbReference type="PROSITE" id="PS51286"/>
    </source>
</evidence>
<feature type="compositionally biased region" description="Low complexity" evidence="1">
    <location>
        <begin position="150"/>
        <end position="169"/>
    </location>
</feature>
<dbReference type="InterPro" id="IPR058917">
    <property type="entry name" value="RESC6_dom"/>
</dbReference>
<feature type="region of interest" description="Disordered" evidence="1">
    <location>
        <begin position="53"/>
        <end position="201"/>
    </location>
</feature>
<sequence>MRASSYIATAASNFCRRRCNNYFWHRCTNSSSSSNSNLLCSIYFFSNTANNHDGDGRRLGGRSSNDSEMGNKNTKLDDAPIVSTAHVQHRAKANIPYNHNHNGRLYNSNYDSRTHHQHRHTRTNQNRNVKSSSSSFDDYNKLRELESVITSNHSTSSTTTTTSSPHSSNFNKRLSSTPPRDWSIPPQYPRRSNFNTNNSTAGGGNITQRIYASRSIAQLIDVVYLEKDENNNRNNHHNQVNDRSNNVESVDAISPHVLIKLWEKLALLVKDSSTAPEIDQQLLQKEGELNHRLATILNHSINALPQCHPGQVRSIAFAMGTIVKAIGSYSTTTGHHRQSGSRGGGEGNHYGKNVDQIMILHNQLVKSNSAILFWNTMQHQVLQLSIDNFRPKMLVSIAWSLATMSETLRKKDPNRNSHHQSSNGNTNPTLNVTPFFQALQTTFHKRRTEFSSKHLGNLAWSTMTCRVNDNSNSSILHDFANEFISRRNNDSSWNDDDKGSGLRDDDEDGIDPMTLCQWASSYAKAGHKDEDLFRTIASVAIPMLMEQKFDMRYLANLAYAFALAELPSSSSSSSSPKMMNDGDSVGSSASASYLSALFDTIAAASMEKLPTFTTQNFANIVWAYAKVEHPHPALFDGVAKESIPRLRDFSSQELAMLAWAFSKFHSDQHPETNLSLSPSSLSSEIIFDRIAEEVSRRGLKSFTLQGVAMLAHSFATVGHTTNTTIWDAIDEIITTRQRELGNLECSHIARSYAMIGRRSDDIFRGIESIVLSKVHQFKPSGLSSLAWAYATLGYDVPDLYVAISKQSLQCLDEFNRVDEVMLVLALSRIDLPLPDIRDQIFARSTLHLSEYMSLDLFNMLIFYVRAGYKSDHWMEAMANEIIHRSPSTFPPKMAVSIAHSYASVGCRNPALLNYLLRICQNRLEELEPKEAASLAWSFASLEFFDRKFFCALADSCEGRWHEFDAASLATMAWAYATAREDRPELFEGIMDASIVRVDDFSAQGVSMLLWACSTAGYSNQRLFHSFEEAAEMVLHECDSQSLANIAWAYTVAGFDSGTLFGPKFIAIVAESFDAFNHQGLCQLHQWSIWRKNIGSDAALPPHIEKRCYDEFRTHRIHRSKLQNEIISELASMGIRFDEESCTKSGFSLDVLVDVNGTKIALEVDGPHHFVGRKLTGNSMLKHRQIAAVDGISVVSLPYWELNSLKTSDEKQKYLRLKLGLNQA</sequence>
<feature type="region of interest" description="Disordered" evidence="1">
    <location>
        <begin position="409"/>
        <end position="431"/>
    </location>
</feature>
<reference evidence="3 4" key="1">
    <citation type="submission" date="2024-10" db="EMBL/GenBank/DDBJ databases">
        <title>Updated reference genomes for cyclostephanoid diatoms.</title>
        <authorList>
            <person name="Roberts W.R."/>
            <person name="Alverson A.J."/>
        </authorList>
    </citation>
    <scope>NUCLEOTIDE SEQUENCE [LARGE SCALE GENOMIC DNA]</scope>
    <source>
        <strain evidence="3 4">AJA232-27</strain>
    </source>
</reference>
<dbReference type="PROSITE" id="PS51286">
    <property type="entry name" value="RAP"/>
    <property type="match status" value="1"/>
</dbReference>
<name>A0ABD3MTD8_9STRA</name>
<dbReference type="InterPro" id="IPR050870">
    <property type="entry name" value="FAST_kinase"/>
</dbReference>
<dbReference type="InterPro" id="IPR013584">
    <property type="entry name" value="RAP"/>
</dbReference>
<dbReference type="Pfam" id="PF26188">
    <property type="entry name" value="RESC6"/>
    <property type="match status" value="1"/>
</dbReference>
<evidence type="ECO:0000313" key="3">
    <source>
        <dbReference type="EMBL" id="KAL3766424.1"/>
    </source>
</evidence>